<feature type="domain" description="F-box" evidence="2">
    <location>
        <begin position="86"/>
        <end position="133"/>
    </location>
</feature>
<protein>
    <submittedName>
        <fullName evidence="3">F-box FBW2-like protein</fullName>
    </submittedName>
</protein>
<sequence length="365" mass="41841">MQKEPFGSRSSFDSAFRRIPKDSTVFQARGDIDSGNKGHDGGQRRWKSHPCHFGETMAAILVKRWQERFCIIIQVARKMQEEQSEFRHWDQLPPDVLGLIFTNLSLQELLTVIPPVCKSWSKAVTGPYCWQDIDLNEWSCRCQPHQLDRMLRMLVTRSSGSLRNLHVSGLLNDSIFSFITENAGSLQVLRLPHSKISDSIVEQTAQRLSTVTFLDLSYCRKIGAQAIEAIGKHCKLLVTLCRNMYFLDSAGKDEPEDEANAIAATMPRLKHLELGCHNISTECVLNIISSCPQLEHLDINSCLSVNRDRKFFKEKYPKLKIVGPHEEKMFKEFGNLEFTFIDHDFLYDDDFFQSMMDDVMEELAG</sequence>
<evidence type="ECO:0000313" key="4">
    <source>
        <dbReference type="Proteomes" id="UP000032142"/>
    </source>
</evidence>
<reference evidence="4" key="1">
    <citation type="submission" date="2014-09" db="EMBL/GenBank/DDBJ databases">
        <authorList>
            <person name="Mudge J."/>
            <person name="Ramaraj T."/>
            <person name="Lindquist I.E."/>
            <person name="Bharti A.K."/>
            <person name="Sundararajan A."/>
            <person name="Cameron C.T."/>
            <person name="Woodward J.E."/>
            <person name="May G.D."/>
            <person name="Brubaker C."/>
            <person name="Broadhvest J."/>
            <person name="Wilkins T.A."/>
        </authorList>
    </citation>
    <scope>NUCLEOTIDE SEQUENCE</scope>
    <source>
        <strain evidence="4">cv. AKA8401</strain>
    </source>
</reference>
<evidence type="ECO:0000256" key="1">
    <source>
        <dbReference type="SAM" id="MobiDB-lite"/>
    </source>
</evidence>
<dbReference type="AlphaFoldDB" id="A0A0B0NRT6"/>
<feature type="region of interest" description="Disordered" evidence="1">
    <location>
        <begin position="27"/>
        <end position="46"/>
    </location>
</feature>
<dbReference type="PANTHER" id="PTHR38926:SF80">
    <property type="entry name" value="F-BOX DOMAIN, LEUCINE-RICH REPEAT DOMAIN SUPERFAMILY"/>
    <property type="match status" value="1"/>
</dbReference>
<dbReference type="InterPro" id="IPR032675">
    <property type="entry name" value="LRR_dom_sf"/>
</dbReference>
<gene>
    <name evidence="3" type="ORF">F383_04827</name>
</gene>
<dbReference type="SUPFAM" id="SSF52047">
    <property type="entry name" value="RNI-like"/>
    <property type="match status" value="1"/>
</dbReference>
<dbReference type="Pfam" id="PF12937">
    <property type="entry name" value="F-box-like"/>
    <property type="match status" value="1"/>
</dbReference>
<dbReference type="InterPro" id="IPR001611">
    <property type="entry name" value="Leu-rich_rpt"/>
</dbReference>
<dbReference type="EMBL" id="KN404074">
    <property type="protein sequence ID" value="KHG15570.1"/>
    <property type="molecule type" value="Genomic_DNA"/>
</dbReference>
<accession>A0A0B0NRT6</accession>
<proteinExistence type="predicted"/>
<organism evidence="3 4">
    <name type="scientific">Gossypium arboreum</name>
    <name type="common">Tree cotton</name>
    <name type="synonym">Gossypium nanking</name>
    <dbReference type="NCBI Taxonomy" id="29729"/>
    <lineage>
        <taxon>Eukaryota</taxon>
        <taxon>Viridiplantae</taxon>
        <taxon>Streptophyta</taxon>
        <taxon>Embryophyta</taxon>
        <taxon>Tracheophyta</taxon>
        <taxon>Spermatophyta</taxon>
        <taxon>Magnoliopsida</taxon>
        <taxon>eudicotyledons</taxon>
        <taxon>Gunneridae</taxon>
        <taxon>Pentapetalae</taxon>
        <taxon>rosids</taxon>
        <taxon>malvids</taxon>
        <taxon>Malvales</taxon>
        <taxon>Malvaceae</taxon>
        <taxon>Malvoideae</taxon>
        <taxon>Gossypium</taxon>
    </lineage>
</organism>
<dbReference type="PANTHER" id="PTHR38926">
    <property type="entry name" value="F-BOX DOMAIN CONTAINING PROTEIN, EXPRESSED"/>
    <property type="match status" value="1"/>
</dbReference>
<dbReference type="Proteomes" id="UP000032142">
    <property type="component" value="Unassembled WGS sequence"/>
</dbReference>
<keyword evidence="4" id="KW-1185">Reference proteome</keyword>
<feature type="compositionally biased region" description="Basic and acidic residues" evidence="1">
    <location>
        <begin position="30"/>
        <end position="43"/>
    </location>
</feature>
<dbReference type="InterPro" id="IPR001810">
    <property type="entry name" value="F-box_dom"/>
</dbReference>
<evidence type="ECO:0000313" key="3">
    <source>
        <dbReference type="EMBL" id="KHG15570.1"/>
    </source>
</evidence>
<dbReference type="Gene3D" id="3.80.10.10">
    <property type="entry name" value="Ribonuclease Inhibitor"/>
    <property type="match status" value="1"/>
</dbReference>
<evidence type="ECO:0000259" key="2">
    <source>
        <dbReference type="PROSITE" id="PS50181"/>
    </source>
</evidence>
<name>A0A0B0NRT6_GOSAR</name>
<dbReference type="PROSITE" id="PS50181">
    <property type="entry name" value="FBOX"/>
    <property type="match status" value="1"/>
</dbReference>
<dbReference type="FunFam" id="1.20.1280.50:FF:000022">
    <property type="entry name" value="F-box protein FBW2"/>
    <property type="match status" value="1"/>
</dbReference>
<dbReference type="Pfam" id="PF13516">
    <property type="entry name" value="LRR_6"/>
    <property type="match status" value="1"/>
</dbReference>